<evidence type="ECO:0000256" key="1">
    <source>
        <dbReference type="ARBA" id="ARBA00022729"/>
    </source>
</evidence>
<evidence type="ECO:0000259" key="4">
    <source>
        <dbReference type="Pfam" id="PF18962"/>
    </source>
</evidence>
<evidence type="ECO:0000313" key="8">
    <source>
        <dbReference type="Proteomes" id="UP001350005"/>
    </source>
</evidence>
<protein>
    <submittedName>
        <fullName evidence="5">Choice-of-anchor J domain-containing protein</fullName>
    </submittedName>
    <submittedName>
        <fullName evidence="6">T9SS type A sorting domain-containing protein</fullName>
    </submittedName>
</protein>
<proteinExistence type="predicted"/>
<dbReference type="InterPro" id="IPR011628">
    <property type="entry name" value="Cleaved_adhesin"/>
</dbReference>
<keyword evidence="1 2" id="KW-0732">Signal</keyword>
<feature type="domain" description="Cleaved adhesin" evidence="3">
    <location>
        <begin position="24"/>
        <end position="173"/>
    </location>
</feature>
<dbReference type="Gene3D" id="2.60.120.200">
    <property type="match status" value="1"/>
</dbReference>
<dbReference type="EMBL" id="RYFC01000001">
    <property type="protein sequence ID" value="RTZ50286.1"/>
    <property type="molecule type" value="Genomic_DNA"/>
</dbReference>
<feature type="signal peptide" evidence="2">
    <location>
        <begin position="1"/>
        <end position="20"/>
    </location>
</feature>
<organism evidence="6 7">
    <name type="scientific">Chryseobacterium arthrosphaerae</name>
    <dbReference type="NCBI Taxonomy" id="651561"/>
    <lineage>
        <taxon>Bacteria</taxon>
        <taxon>Pseudomonadati</taxon>
        <taxon>Bacteroidota</taxon>
        <taxon>Flavobacteriia</taxon>
        <taxon>Flavobacteriales</taxon>
        <taxon>Weeksellaceae</taxon>
        <taxon>Chryseobacterium group</taxon>
        <taxon>Chryseobacterium</taxon>
    </lineage>
</organism>
<dbReference type="EMBL" id="JAZGJU010000047">
    <property type="protein sequence ID" value="MEE6129412.1"/>
    <property type="molecule type" value="Genomic_DNA"/>
</dbReference>
<evidence type="ECO:0000313" key="6">
    <source>
        <dbReference type="EMBL" id="RTZ50286.1"/>
    </source>
</evidence>
<name>A0A432E123_9FLAO</name>
<reference evidence="6 7" key="1">
    <citation type="submission" date="2018-12" db="EMBL/GenBank/DDBJ databases">
        <title>Draft Genome Sequence of Chryseobacterium arthrosphaerae strain ED882-96 Isolated from the Blood of a Patient with Liver Cirrhosis in Taiwan.</title>
        <authorList>
            <person name="Lin J.-N."/>
            <person name="Lai C.-H."/>
            <person name="Yang C.-H."/>
            <person name="Huang Y.-H."/>
        </authorList>
    </citation>
    <scope>NUCLEOTIDE SEQUENCE [LARGE SCALE GENOMIC DNA]</scope>
    <source>
        <strain evidence="6 7">ED882-96</strain>
    </source>
</reference>
<evidence type="ECO:0000313" key="7">
    <source>
        <dbReference type="Proteomes" id="UP000276953"/>
    </source>
</evidence>
<dbReference type="Proteomes" id="UP001350005">
    <property type="component" value="Unassembled WGS sequence"/>
</dbReference>
<sequence length="263" mass="28917">MRKIYQFLMMALLMPLSMSAQYLQSFDSDTVPADWTIINGGDSGTWETWTTYSASTTILPHSGSHYLGLKYGSSAHDDYAVSPAIVVTAGVSDKLTFWSKNGGSSLAEVIDIKISTTTPTAAAFTNTLAAAVKPPTVWTQYTYDLTPYVGQTIYIAFYSSTTDIWFIGIDDFEISGSNLSVSDVNKDKHTASVYPNPVQDVLHIKNKNQISEISIHDLTGKLLRKENMNSENGTVNVSGLSPGNYLLQVKDREAVRSYKIIKK</sequence>
<dbReference type="Pfam" id="PF07675">
    <property type="entry name" value="Cleaved_Adhesin"/>
    <property type="match status" value="1"/>
</dbReference>
<comment type="caution">
    <text evidence="6">The sequence shown here is derived from an EMBL/GenBank/DDBJ whole genome shotgun (WGS) entry which is preliminary data.</text>
</comment>
<keyword evidence="8" id="KW-1185">Reference proteome</keyword>
<dbReference type="NCBIfam" id="TIGR04183">
    <property type="entry name" value="Por_Secre_tail"/>
    <property type="match status" value="1"/>
</dbReference>
<feature type="domain" description="Secretion system C-terminal sorting" evidence="4">
    <location>
        <begin position="193"/>
        <end position="261"/>
    </location>
</feature>
<evidence type="ECO:0000256" key="2">
    <source>
        <dbReference type="SAM" id="SignalP"/>
    </source>
</evidence>
<gene>
    <name evidence="6" type="ORF">EJ377_10550</name>
    <name evidence="5" type="ORF">V2E39_18580</name>
</gene>
<reference evidence="5 8" key="2">
    <citation type="submission" date="2024-01" db="EMBL/GenBank/DDBJ databases">
        <title>Whole genome of Chryseobacterium arthrosphaerae NNCa 2741.</title>
        <authorList>
            <person name="Boriskina E.V."/>
            <person name="Gordinskaya N.A."/>
            <person name="Kropotov V.S."/>
            <person name="Alekseeva A.E."/>
            <person name="Makhova M.A."/>
            <person name="Kryazhev D.V."/>
            <person name="Shkurkina I.S."/>
        </authorList>
    </citation>
    <scope>NUCLEOTIDE SEQUENCE [LARGE SCALE GENOMIC DNA]</scope>
    <source>
        <strain evidence="5 8">NNCa 2741</strain>
    </source>
</reference>
<evidence type="ECO:0000259" key="3">
    <source>
        <dbReference type="Pfam" id="PF07675"/>
    </source>
</evidence>
<evidence type="ECO:0000313" key="5">
    <source>
        <dbReference type="EMBL" id="MEE6129412.1"/>
    </source>
</evidence>
<dbReference type="NCBIfam" id="NF038128">
    <property type="entry name" value="choice_anch_J"/>
    <property type="match status" value="1"/>
</dbReference>
<dbReference type="RefSeq" id="WP_212649963.1">
    <property type="nucleotide sequence ID" value="NZ_CP064938.1"/>
</dbReference>
<feature type="chain" id="PRO_5019178285" evidence="2">
    <location>
        <begin position="21"/>
        <end position="263"/>
    </location>
</feature>
<dbReference type="Proteomes" id="UP000276953">
    <property type="component" value="Unassembled WGS sequence"/>
</dbReference>
<dbReference type="Pfam" id="PF18962">
    <property type="entry name" value="Por_Secre_tail"/>
    <property type="match status" value="1"/>
</dbReference>
<dbReference type="AlphaFoldDB" id="A0A432E123"/>
<accession>A0A432E123</accession>
<dbReference type="InterPro" id="IPR026444">
    <property type="entry name" value="Secre_tail"/>
</dbReference>